<evidence type="ECO:0000313" key="5">
    <source>
        <dbReference type="EMBL" id="MFD2046158.1"/>
    </source>
</evidence>
<evidence type="ECO:0000313" key="6">
    <source>
        <dbReference type="Proteomes" id="UP001597383"/>
    </source>
</evidence>
<accession>A0ABW4W372</accession>
<dbReference type="Gene3D" id="2.60.40.1240">
    <property type="match status" value="1"/>
</dbReference>
<dbReference type="RefSeq" id="WP_377556894.1">
    <property type="nucleotide sequence ID" value="NZ_JBHUHQ010000021.1"/>
</dbReference>
<keyword evidence="1 3" id="KW-0732">Signal</keyword>
<dbReference type="EMBL" id="JBHUHQ010000021">
    <property type="protein sequence ID" value="MFD2046158.1"/>
    <property type="molecule type" value="Genomic_DNA"/>
</dbReference>
<gene>
    <name evidence="5" type="ORF">ACFSJF_17935</name>
</gene>
<feature type="chain" id="PRO_5046519300" evidence="3">
    <location>
        <begin position="21"/>
        <end position="214"/>
    </location>
</feature>
<dbReference type="InterPro" id="IPR029051">
    <property type="entry name" value="DUF4352"/>
</dbReference>
<dbReference type="PROSITE" id="PS51257">
    <property type="entry name" value="PROKAR_LIPOPROTEIN"/>
    <property type="match status" value="1"/>
</dbReference>
<evidence type="ECO:0000256" key="2">
    <source>
        <dbReference type="SAM" id="MobiDB-lite"/>
    </source>
</evidence>
<feature type="region of interest" description="Disordered" evidence="2">
    <location>
        <begin position="27"/>
        <end position="79"/>
    </location>
</feature>
<dbReference type="Proteomes" id="UP001597383">
    <property type="component" value="Unassembled WGS sequence"/>
</dbReference>
<proteinExistence type="predicted"/>
<comment type="caution">
    <text evidence="5">The sequence shown here is derived from an EMBL/GenBank/DDBJ whole genome shotgun (WGS) entry which is preliminary data.</text>
</comment>
<organism evidence="5 6">
    <name type="scientific">Ornithinibacillus salinisoli</name>
    <dbReference type="NCBI Taxonomy" id="1848459"/>
    <lineage>
        <taxon>Bacteria</taxon>
        <taxon>Bacillati</taxon>
        <taxon>Bacillota</taxon>
        <taxon>Bacilli</taxon>
        <taxon>Bacillales</taxon>
        <taxon>Bacillaceae</taxon>
        <taxon>Ornithinibacillus</taxon>
    </lineage>
</organism>
<reference evidence="6" key="1">
    <citation type="journal article" date="2019" name="Int. J. Syst. Evol. Microbiol.">
        <title>The Global Catalogue of Microorganisms (GCM) 10K type strain sequencing project: providing services to taxonomists for standard genome sequencing and annotation.</title>
        <authorList>
            <consortium name="The Broad Institute Genomics Platform"/>
            <consortium name="The Broad Institute Genome Sequencing Center for Infectious Disease"/>
            <person name="Wu L."/>
            <person name="Ma J."/>
        </authorList>
    </citation>
    <scope>NUCLEOTIDE SEQUENCE [LARGE SCALE GENOMIC DNA]</scope>
    <source>
        <strain evidence="6">R28</strain>
    </source>
</reference>
<feature type="signal peptide" evidence="3">
    <location>
        <begin position="1"/>
        <end position="20"/>
    </location>
</feature>
<dbReference type="Pfam" id="PF11611">
    <property type="entry name" value="DUF4352"/>
    <property type="match status" value="1"/>
</dbReference>
<protein>
    <submittedName>
        <fullName evidence="5">DUF4352 domain-containing protein</fullName>
    </submittedName>
</protein>
<sequence>MKKNMILISIFLLCFLLLVACNDENDAETETQEPNNSNDENIEENEPEETDDEEEKTDSSEGPNDIEAEDQLDLNVGDTGTFDTTLGTYNMTVNTASLVDEIDEKAPEFDAFIIIDLTIKNTSDHSLDLDDLMVSMEVSNQVDGSGFTDTSGGYDSVEMITGSIEPGEEVTGQFVTEVYDVDESEEYYYKKNAGNVAGGSSNQVIWTIKTDEAR</sequence>
<evidence type="ECO:0000256" key="1">
    <source>
        <dbReference type="ARBA" id="ARBA00022729"/>
    </source>
</evidence>
<evidence type="ECO:0000256" key="3">
    <source>
        <dbReference type="SAM" id="SignalP"/>
    </source>
</evidence>
<feature type="domain" description="DUF4352" evidence="4">
    <location>
        <begin position="85"/>
        <end position="187"/>
    </location>
</feature>
<evidence type="ECO:0000259" key="4">
    <source>
        <dbReference type="Pfam" id="PF11611"/>
    </source>
</evidence>
<keyword evidence="6" id="KW-1185">Reference proteome</keyword>
<dbReference type="InterPro" id="IPR029050">
    <property type="entry name" value="Immunoprotect_excell_Ig-like"/>
</dbReference>
<name>A0ABW4W372_9BACI</name>
<feature type="compositionally biased region" description="Acidic residues" evidence="2">
    <location>
        <begin position="40"/>
        <end position="56"/>
    </location>
</feature>